<dbReference type="GO" id="GO:0005737">
    <property type="term" value="C:cytoplasm"/>
    <property type="evidence" value="ECO:0007669"/>
    <property type="project" value="TreeGrafter"/>
</dbReference>
<dbReference type="EMBL" id="FMAG01000001">
    <property type="protein sequence ID" value="SCB11165.1"/>
    <property type="molecule type" value="Genomic_DNA"/>
</dbReference>
<proteinExistence type="predicted"/>
<keyword evidence="2" id="KW-0808">Transferase</keyword>
<gene>
    <name evidence="2" type="ORF">GA0061103_1625</name>
</gene>
<dbReference type="STRING" id="410764.GA0061103_1625"/>
<dbReference type="Proteomes" id="UP000199101">
    <property type="component" value="Unassembled WGS sequence"/>
</dbReference>
<protein>
    <submittedName>
        <fullName evidence="2">Ribosomal-protein-alanine N-acetyltransferase</fullName>
    </submittedName>
</protein>
<feature type="domain" description="N-acetyltransferase" evidence="1">
    <location>
        <begin position="16"/>
        <end position="177"/>
    </location>
</feature>
<name>A0A1C3U6Y9_9HYPH</name>
<dbReference type="InterPro" id="IPR016181">
    <property type="entry name" value="Acyl_CoA_acyltransferase"/>
</dbReference>
<evidence type="ECO:0000313" key="3">
    <source>
        <dbReference type="Proteomes" id="UP000199101"/>
    </source>
</evidence>
<dbReference type="InterPro" id="IPR000182">
    <property type="entry name" value="GNAT_dom"/>
</dbReference>
<dbReference type="PANTHER" id="PTHR43792:SF9">
    <property type="entry name" value="RIBOSOMAL-PROTEIN-ALANINE ACETYLTRANSFERASE"/>
    <property type="match status" value="1"/>
</dbReference>
<dbReference type="InterPro" id="IPR051531">
    <property type="entry name" value="N-acetyltransferase"/>
</dbReference>
<reference evidence="3" key="1">
    <citation type="submission" date="2016-08" db="EMBL/GenBank/DDBJ databases">
        <authorList>
            <person name="Varghese N."/>
            <person name="Submissions Spin"/>
        </authorList>
    </citation>
    <scope>NUCLEOTIDE SEQUENCE [LARGE SCALE GENOMIC DNA]</scope>
    <source>
        <strain evidence="3">HAMBI 2975</strain>
    </source>
</reference>
<dbReference type="SUPFAM" id="SSF55729">
    <property type="entry name" value="Acyl-CoA N-acyltransferases (Nat)"/>
    <property type="match status" value="1"/>
</dbReference>
<dbReference type="Gene3D" id="3.40.630.30">
    <property type="match status" value="1"/>
</dbReference>
<evidence type="ECO:0000259" key="1">
    <source>
        <dbReference type="PROSITE" id="PS51186"/>
    </source>
</evidence>
<dbReference type="PROSITE" id="PS51186">
    <property type="entry name" value="GNAT"/>
    <property type="match status" value="1"/>
</dbReference>
<dbReference type="GO" id="GO:0008999">
    <property type="term" value="F:protein-N-terminal-alanine acetyltransferase activity"/>
    <property type="evidence" value="ECO:0007669"/>
    <property type="project" value="TreeGrafter"/>
</dbReference>
<keyword evidence="3" id="KW-1185">Reference proteome</keyword>
<evidence type="ECO:0000313" key="2">
    <source>
        <dbReference type="EMBL" id="SCB11165.1"/>
    </source>
</evidence>
<dbReference type="AlphaFoldDB" id="A0A1C3U6Y9"/>
<accession>A0A1C3U6Y9</accession>
<dbReference type="PANTHER" id="PTHR43792">
    <property type="entry name" value="GNAT FAMILY, PUTATIVE (AFU_ORTHOLOGUE AFUA_3G00765)-RELATED-RELATED"/>
    <property type="match status" value="1"/>
</dbReference>
<dbReference type="Pfam" id="PF13302">
    <property type="entry name" value="Acetyltransf_3"/>
    <property type="match status" value="1"/>
</dbReference>
<dbReference type="OrthoDB" id="5295305at2"/>
<organism evidence="2 3">
    <name type="scientific">Rhizobium multihospitium</name>
    <dbReference type="NCBI Taxonomy" id="410764"/>
    <lineage>
        <taxon>Bacteria</taxon>
        <taxon>Pseudomonadati</taxon>
        <taxon>Pseudomonadota</taxon>
        <taxon>Alphaproteobacteria</taxon>
        <taxon>Hyphomicrobiales</taxon>
        <taxon>Rhizobiaceae</taxon>
        <taxon>Rhizobium/Agrobacterium group</taxon>
        <taxon>Rhizobium</taxon>
    </lineage>
</organism>
<sequence>MALSQVEFPTLVTERLRLREASMDDRDDFHALISIAEVTRFSNWVDAPKMAQIERSLRWMIKIFPKGAGCSWIIEDRVSGRLLGAIRFNSFDRRARCAELGYELHPSAWGKGLMSEAARAVVRCGFDAFSLNRIEAWTLPGNTASDRVLEKTGFQYEGTLRQKARFKEAFHDFRMFGCLAGDRQN</sequence>